<gene>
    <name evidence="1" type="ORF">HNQ94_002936</name>
</gene>
<keyword evidence="2" id="KW-1185">Reference proteome</keyword>
<dbReference type="NCBIfam" id="TIGR04129">
    <property type="entry name" value="CxxH_BA5709"/>
    <property type="match status" value="1"/>
</dbReference>
<dbReference type="Proteomes" id="UP000581688">
    <property type="component" value="Unassembled WGS sequence"/>
</dbReference>
<comment type="caution">
    <text evidence="1">The sequence shown here is derived from an EMBL/GenBank/DDBJ whole genome shotgun (WGS) entry which is preliminary data.</text>
</comment>
<reference evidence="1 2" key="1">
    <citation type="submission" date="2020-08" db="EMBL/GenBank/DDBJ databases">
        <title>Genomic Encyclopedia of Type Strains, Phase IV (KMG-IV): sequencing the most valuable type-strain genomes for metagenomic binning, comparative biology and taxonomic classification.</title>
        <authorList>
            <person name="Goeker M."/>
        </authorList>
    </citation>
    <scope>NUCLEOTIDE SEQUENCE [LARGE SCALE GENOMIC DNA]</scope>
    <source>
        <strain evidence="1 2">DSM 19612</strain>
    </source>
</reference>
<evidence type="ECO:0000313" key="1">
    <source>
        <dbReference type="EMBL" id="MBB6454454.1"/>
    </source>
</evidence>
<sequence>MKQYVCEKHVDIAMEKVIDEYETAPIVEKSTENEKLSTNCEYCGGESAYMVANIDSDTK</sequence>
<dbReference type="EMBL" id="JACHGH010000009">
    <property type="protein sequence ID" value="MBB6454454.1"/>
    <property type="molecule type" value="Genomic_DNA"/>
</dbReference>
<protein>
    <submittedName>
        <fullName evidence="1">CxxH/CxxC protein (TIGR04129 family)</fullName>
    </submittedName>
</protein>
<dbReference type="AlphaFoldDB" id="A0A841Q808"/>
<accession>A0A841Q808</accession>
<dbReference type="Pfam" id="PF14116">
    <property type="entry name" value="YyzF"/>
    <property type="match status" value="1"/>
</dbReference>
<name>A0A841Q808_9BACI</name>
<organism evidence="1 2">
    <name type="scientific">Salirhabdus euzebyi</name>
    <dbReference type="NCBI Taxonomy" id="394506"/>
    <lineage>
        <taxon>Bacteria</taxon>
        <taxon>Bacillati</taxon>
        <taxon>Bacillota</taxon>
        <taxon>Bacilli</taxon>
        <taxon>Bacillales</taxon>
        <taxon>Bacillaceae</taxon>
        <taxon>Salirhabdus</taxon>
    </lineage>
</organism>
<proteinExistence type="predicted"/>
<dbReference type="RefSeq" id="WP_174497060.1">
    <property type="nucleotide sequence ID" value="NZ_CADDWK010000011.1"/>
</dbReference>
<dbReference type="InterPro" id="IPR025626">
    <property type="entry name" value="YyzF"/>
</dbReference>
<evidence type="ECO:0000313" key="2">
    <source>
        <dbReference type="Proteomes" id="UP000581688"/>
    </source>
</evidence>